<name>A0ACB8ELY0_9SAUR</name>
<dbReference type="EMBL" id="CM037616">
    <property type="protein sequence ID" value="KAH7993495.1"/>
    <property type="molecule type" value="Genomic_DNA"/>
</dbReference>
<evidence type="ECO:0000313" key="2">
    <source>
        <dbReference type="Proteomes" id="UP000827872"/>
    </source>
</evidence>
<organism evidence="1 2">
    <name type="scientific">Sphaerodactylus townsendi</name>
    <dbReference type="NCBI Taxonomy" id="933632"/>
    <lineage>
        <taxon>Eukaryota</taxon>
        <taxon>Metazoa</taxon>
        <taxon>Chordata</taxon>
        <taxon>Craniata</taxon>
        <taxon>Vertebrata</taxon>
        <taxon>Euteleostomi</taxon>
        <taxon>Lepidosauria</taxon>
        <taxon>Squamata</taxon>
        <taxon>Bifurcata</taxon>
        <taxon>Gekkota</taxon>
        <taxon>Sphaerodactylidae</taxon>
        <taxon>Sphaerodactylus</taxon>
    </lineage>
</organism>
<dbReference type="Proteomes" id="UP000827872">
    <property type="component" value="Linkage Group LG03"/>
</dbReference>
<reference evidence="1" key="1">
    <citation type="submission" date="2021-08" db="EMBL/GenBank/DDBJ databases">
        <title>The first chromosome-level gecko genome reveals the dynamic sex chromosomes of Neotropical dwarf geckos (Sphaerodactylidae: Sphaerodactylus).</title>
        <authorList>
            <person name="Pinto B.J."/>
            <person name="Keating S.E."/>
            <person name="Gamble T."/>
        </authorList>
    </citation>
    <scope>NUCLEOTIDE SEQUENCE</scope>
    <source>
        <strain evidence="1">TG3544</strain>
    </source>
</reference>
<protein>
    <submittedName>
        <fullName evidence="1">Uncharacterized protein</fullName>
    </submittedName>
</protein>
<sequence>MASLIEEGVPGLTSNSSKAGSAGSDTLQNDKSGLAACDPYLGAGASGQTTSSPILGDGLVATGAPQYLAAPLPGVTVLVLLWMGLRVMASQQPFHQMVLHQPQPEDCQHHLWFSRATAPPEGNRLSQQVFQCNQYP</sequence>
<accession>A0ACB8ELY0</accession>
<keyword evidence="2" id="KW-1185">Reference proteome</keyword>
<gene>
    <name evidence="1" type="ORF">K3G42_031177</name>
</gene>
<comment type="caution">
    <text evidence="1">The sequence shown here is derived from an EMBL/GenBank/DDBJ whole genome shotgun (WGS) entry which is preliminary data.</text>
</comment>
<proteinExistence type="predicted"/>
<evidence type="ECO:0000313" key="1">
    <source>
        <dbReference type="EMBL" id="KAH7993495.1"/>
    </source>
</evidence>